<dbReference type="Proteomes" id="UP001465755">
    <property type="component" value="Unassembled WGS sequence"/>
</dbReference>
<dbReference type="AlphaFoldDB" id="A0AAW1NUM3"/>
<accession>A0AAW1NUM3</accession>
<feature type="region of interest" description="Disordered" evidence="2">
    <location>
        <begin position="493"/>
        <end position="532"/>
    </location>
</feature>
<gene>
    <name evidence="3" type="ORF">WJX73_003744</name>
</gene>
<dbReference type="EMBL" id="JALJOQ010000116">
    <property type="protein sequence ID" value="KAK9796323.1"/>
    <property type="molecule type" value="Genomic_DNA"/>
</dbReference>
<feature type="region of interest" description="Disordered" evidence="2">
    <location>
        <begin position="546"/>
        <end position="565"/>
    </location>
</feature>
<evidence type="ECO:0000256" key="2">
    <source>
        <dbReference type="SAM" id="MobiDB-lite"/>
    </source>
</evidence>
<sequence length="764" mass="81851">MDPRALRHKRTRCLKGERKSDDDSLVQLQGKNRKDFLEHTERLISESGVPSGAWGSEEWDHLFPVALVQHFPGFGVLQRFFETWCFVGLLPKDANRAKASLCSQALCDDVLYPVLDALERSLLDGEPGVPAAVDQIVDTAMPKIHDFMSGWHGKAHLLLSFVALMGAKPHPLHNRSIAGMVLRLSGGVLIATKSQTFTLTQPPDLTADNASINKLGGFLSGQFWENTAFFQLCGRGCFKLTERALQIFERLTPAGTAAYLAVQAIPSLRGLPDHLEVIEPIQAIEGQTLTAMKSLAQDLSAELRLEFKPFKRRSGSRRQPVPAATAGVQDTRARTSVGDGQATAHPASAVEGCAEDAYLDGEAADLDGEAADLDGDLAGLDPEEHAALADITALPDNVQQDLMKRVRQSELEEVHQICSGKPLPSWSQPAPMWTADAPCDYGAPAGEGTGGSPARNLTQMRAGPLGNTQGVRLIDEYYGMQLTQMFSQAPAGRDSQVVAGQEESAAAPADPAGTSGLLRSSWSSPPHPQAAPAVGLVQPAAATRSMDAPGITSPDPPQGPDASGWVAGVHVAADATVPRLPSQVLHRAPPAPGPSSPDAPRLSAGGWMFDKALDDLRLEKASRIKRPEVVEKMKVEMKLKRALGSPAQQSPFSKALTPPLKQAALGGPLAPRSLRGDVDAVNIELDAMQAKNDELLKDLHRERELVQQKSEEAAEAKATALSLSNEAETLRRHCQGLQAANQDLQARNAYLETFCVIPNSQGSV</sequence>
<reference evidence="3 4" key="1">
    <citation type="journal article" date="2024" name="Nat. Commun.">
        <title>Phylogenomics reveals the evolutionary origins of lichenization in chlorophyte algae.</title>
        <authorList>
            <person name="Puginier C."/>
            <person name="Libourel C."/>
            <person name="Otte J."/>
            <person name="Skaloud P."/>
            <person name="Haon M."/>
            <person name="Grisel S."/>
            <person name="Petersen M."/>
            <person name="Berrin J.G."/>
            <person name="Delaux P.M."/>
            <person name="Dal Grande F."/>
            <person name="Keller J."/>
        </authorList>
    </citation>
    <scope>NUCLEOTIDE SEQUENCE [LARGE SCALE GENOMIC DNA]</scope>
    <source>
        <strain evidence="3 4">SAG 2036</strain>
    </source>
</reference>
<keyword evidence="4" id="KW-1185">Reference proteome</keyword>
<keyword evidence="1" id="KW-0175">Coiled coil</keyword>
<organism evidence="3 4">
    <name type="scientific">Symbiochloris irregularis</name>
    <dbReference type="NCBI Taxonomy" id="706552"/>
    <lineage>
        <taxon>Eukaryota</taxon>
        <taxon>Viridiplantae</taxon>
        <taxon>Chlorophyta</taxon>
        <taxon>core chlorophytes</taxon>
        <taxon>Trebouxiophyceae</taxon>
        <taxon>Trebouxiales</taxon>
        <taxon>Trebouxiaceae</taxon>
        <taxon>Symbiochloris</taxon>
    </lineage>
</organism>
<comment type="caution">
    <text evidence="3">The sequence shown here is derived from an EMBL/GenBank/DDBJ whole genome shotgun (WGS) entry which is preliminary data.</text>
</comment>
<feature type="region of interest" description="Disordered" evidence="2">
    <location>
        <begin position="312"/>
        <end position="347"/>
    </location>
</feature>
<feature type="coiled-coil region" evidence="1">
    <location>
        <begin position="678"/>
        <end position="747"/>
    </location>
</feature>
<evidence type="ECO:0000256" key="1">
    <source>
        <dbReference type="SAM" id="Coils"/>
    </source>
</evidence>
<evidence type="ECO:0000313" key="3">
    <source>
        <dbReference type="EMBL" id="KAK9796323.1"/>
    </source>
</evidence>
<proteinExistence type="predicted"/>
<protein>
    <submittedName>
        <fullName evidence="3">Uncharacterized protein</fullName>
    </submittedName>
</protein>
<name>A0AAW1NUM3_9CHLO</name>
<evidence type="ECO:0000313" key="4">
    <source>
        <dbReference type="Proteomes" id="UP001465755"/>
    </source>
</evidence>